<dbReference type="InterPro" id="IPR003613">
    <property type="entry name" value="Ubox_domain"/>
</dbReference>
<evidence type="ECO:0000313" key="9">
    <source>
        <dbReference type="Proteomes" id="UP000636800"/>
    </source>
</evidence>
<dbReference type="Gene3D" id="1.25.10.10">
    <property type="entry name" value="Leucine-rich Repeat Variant"/>
    <property type="match status" value="2"/>
</dbReference>
<dbReference type="PANTHER" id="PTHR23315:SF307">
    <property type="entry name" value="U-BOX DOMAIN-CONTAINING PROTEIN 19"/>
    <property type="match status" value="1"/>
</dbReference>
<dbReference type="UniPathway" id="UPA00143"/>
<keyword evidence="4" id="KW-0808">Transferase</keyword>
<comment type="pathway">
    <text evidence="2">Protein modification; protein ubiquitination.</text>
</comment>
<dbReference type="InterPro" id="IPR011989">
    <property type="entry name" value="ARM-like"/>
</dbReference>
<dbReference type="SUPFAM" id="SSF48371">
    <property type="entry name" value="ARM repeat"/>
    <property type="match status" value="1"/>
</dbReference>
<dbReference type="SMART" id="SM00185">
    <property type="entry name" value="ARM"/>
    <property type="match status" value="5"/>
</dbReference>
<dbReference type="PROSITE" id="PS50176">
    <property type="entry name" value="ARM_REPEAT"/>
    <property type="match status" value="2"/>
</dbReference>
<feature type="repeat" description="ARM" evidence="6">
    <location>
        <begin position="549"/>
        <end position="591"/>
    </location>
</feature>
<dbReference type="GO" id="GO:0016567">
    <property type="term" value="P:protein ubiquitination"/>
    <property type="evidence" value="ECO:0007669"/>
    <property type="project" value="UniProtKB-UniPathway"/>
</dbReference>
<dbReference type="CDD" id="cd16664">
    <property type="entry name" value="RING-Ubox_PUB"/>
    <property type="match status" value="1"/>
</dbReference>
<dbReference type="InterPro" id="IPR013083">
    <property type="entry name" value="Znf_RING/FYVE/PHD"/>
</dbReference>
<dbReference type="FunFam" id="3.30.40.10:FF:000442">
    <property type="entry name" value="RING-type E3 ubiquitin transferase"/>
    <property type="match status" value="1"/>
</dbReference>
<gene>
    <name evidence="8" type="ORF">HPP92_019889</name>
</gene>
<protein>
    <recommendedName>
        <fullName evidence="3">RING-type E3 ubiquitin transferase</fullName>
        <ecNumber evidence="3">2.3.2.27</ecNumber>
    </recommendedName>
</protein>
<comment type="catalytic activity">
    <reaction evidence="1">
        <text>S-ubiquitinyl-[E2 ubiquitin-conjugating enzyme]-L-cysteine + [acceptor protein]-L-lysine = [E2 ubiquitin-conjugating enzyme]-L-cysteine + N(6)-ubiquitinyl-[acceptor protein]-L-lysine.</text>
        <dbReference type="EC" id="2.3.2.27"/>
    </reaction>
</comment>
<evidence type="ECO:0000313" key="8">
    <source>
        <dbReference type="EMBL" id="KAG0463820.1"/>
    </source>
</evidence>
<reference evidence="8 9" key="1">
    <citation type="journal article" date="2020" name="Nat. Food">
        <title>A phased Vanilla planifolia genome enables genetic improvement of flavour and production.</title>
        <authorList>
            <person name="Hasing T."/>
            <person name="Tang H."/>
            <person name="Brym M."/>
            <person name="Khazi F."/>
            <person name="Huang T."/>
            <person name="Chambers A.H."/>
        </authorList>
    </citation>
    <scope>NUCLEOTIDE SEQUENCE [LARGE SCALE GENOMIC DNA]</scope>
    <source>
        <tissue evidence="8">Leaf</tissue>
    </source>
</reference>
<keyword evidence="5" id="KW-0833">Ubl conjugation pathway</keyword>
<comment type="caution">
    <text evidence="8">The sequence shown here is derived from an EMBL/GenBank/DDBJ whole genome shotgun (WGS) entry which is preliminary data.</text>
</comment>
<keyword evidence="9" id="KW-1185">Reference proteome</keyword>
<dbReference type="PANTHER" id="PTHR23315">
    <property type="entry name" value="U BOX DOMAIN-CONTAINING"/>
    <property type="match status" value="1"/>
</dbReference>
<dbReference type="GO" id="GO:0061630">
    <property type="term" value="F:ubiquitin protein ligase activity"/>
    <property type="evidence" value="ECO:0007669"/>
    <property type="project" value="UniProtKB-EC"/>
</dbReference>
<dbReference type="Gene3D" id="3.30.40.10">
    <property type="entry name" value="Zinc/RING finger domain, C3HC4 (zinc finger)"/>
    <property type="match status" value="1"/>
</dbReference>
<feature type="domain" description="U-box" evidence="7">
    <location>
        <begin position="279"/>
        <end position="353"/>
    </location>
</feature>
<feature type="repeat" description="ARM" evidence="6">
    <location>
        <begin position="424"/>
        <end position="466"/>
    </location>
</feature>
<name>A0A835Q0B3_VANPL</name>
<proteinExistence type="predicted"/>
<evidence type="ECO:0000256" key="5">
    <source>
        <dbReference type="ARBA" id="ARBA00022786"/>
    </source>
</evidence>
<evidence type="ECO:0000256" key="4">
    <source>
        <dbReference type="ARBA" id="ARBA00022679"/>
    </source>
</evidence>
<dbReference type="SMART" id="SM00504">
    <property type="entry name" value="Ubox"/>
    <property type="match status" value="1"/>
</dbReference>
<evidence type="ECO:0000256" key="6">
    <source>
        <dbReference type="PROSITE-ProRule" id="PRU00259"/>
    </source>
</evidence>
<dbReference type="Pfam" id="PF25598">
    <property type="entry name" value="ARM_PUB"/>
    <property type="match status" value="1"/>
</dbReference>
<accession>A0A835Q0B3</accession>
<evidence type="ECO:0000259" key="7">
    <source>
        <dbReference type="PROSITE" id="PS51698"/>
    </source>
</evidence>
<evidence type="ECO:0000256" key="1">
    <source>
        <dbReference type="ARBA" id="ARBA00000900"/>
    </source>
</evidence>
<sequence length="688" mass="74785">MAQRSSERRILVLPAVHPCYAASPEALIGDLCSIAADIVSASRQLADSFPTNCSAARSVLRLSSLLLAILVDLRSRPSSFHLPSAAILSLSDLHVTLQKLRLLLADCSRSGARLYILVNAVSVVGEFRLLLRAVATALDVFPMESTELSDDVRDLFRLLVSQTRCFEAELEPADDMAARSFHSIVSIFESGHSPDPDDLLRVLDHLRIRTWIDCFAEVAFLEEEIFADEDGSKSAFLWSSMGFMLYALIVLFDLPPDGNRGTIREFYRRQESAAAVEFLNVEGLRCPISLELMRDPVTVSTGQTYERSSILRWLKSGNKVCPVTGEKLVSSDLIPNSAVRRLIDLFCLEKGIIFTEQGKSQRRDLSKTLSPATPAAVGAIRMAATVVASKLATGDPEMMNAASFEIRMLTKSNIFNRICFVEAGAVHWLLCLLSSSDPSLQDNAVAALLNLSKHHSARTDIFESSGLSPLVHVTRYGHKLEAQQNAAAVLFYLCTVEECQKAIGEIPDAIPSLVELLKSGTFRGKKNAIVTIYGLLLFPGNHPKILAAGAVAVISDLLGADDEDLVADCVGVLAKIAERPEGTDAILNHSTAVPQIVHALRSSTCKSGTENCVSALLSLCKNDRVAALSLLEKTPLLMPSLYKVVADGSPQACKKARSLLNCIHQFSELGYFPLPPPGVLRDPVVHVL</sequence>
<dbReference type="Pfam" id="PF04564">
    <property type="entry name" value="U-box"/>
    <property type="match status" value="1"/>
</dbReference>
<evidence type="ECO:0000256" key="3">
    <source>
        <dbReference type="ARBA" id="ARBA00012483"/>
    </source>
</evidence>
<dbReference type="InterPro" id="IPR000225">
    <property type="entry name" value="Armadillo"/>
</dbReference>
<organism evidence="8 9">
    <name type="scientific">Vanilla planifolia</name>
    <name type="common">Vanilla</name>
    <dbReference type="NCBI Taxonomy" id="51239"/>
    <lineage>
        <taxon>Eukaryota</taxon>
        <taxon>Viridiplantae</taxon>
        <taxon>Streptophyta</taxon>
        <taxon>Embryophyta</taxon>
        <taxon>Tracheophyta</taxon>
        <taxon>Spermatophyta</taxon>
        <taxon>Magnoliopsida</taxon>
        <taxon>Liliopsida</taxon>
        <taxon>Asparagales</taxon>
        <taxon>Orchidaceae</taxon>
        <taxon>Vanilloideae</taxon>
        <taxon>Vanilleae</taxon>
        <taxon>Vanilla</taxon>
    </lineage>
</organism>
<evidence type="ECO:0000256" key="2">
    <source>
        <dbReference type="ARBA" id="ARBA00004906"/>
    </source>
</evidence>
<dbReference type="EMBL" id="JADCNL010000010">
    <property type="protein sequence ID" value="KAG0463820.1"/>
    <property type="molecule type" value="Genomic_DNA"/>
</dbReference>
<dbReference type="InterPro" id="IPR045210">
    <property type="entry name" value="RING-Ubox_PUB"/>
</dbReference>
<dbReference type="AlphaFoldDB" id="A0A835Q0B3"/>
<dbReference type="PROSITE" id="PS51698">
    <property type="entry name" value="U_BOX"/>
    <property type="match status" value="1"/>
</dbReference>
<dbReference type="InterPro" id="IPR016024">
    <property type="entry name" value="ARM-type_fold"/>
</dbReference>
<dbReference type="InterPro" id="IPR058678">
    <property type="entry name" value="ARM_PUB"/>
</dbReference>
<dbReference type="SUPFAM" id="SSF57850">
    <property type="entry name" value="RING/U-box"/>
    <property type="match status" value="1"/>
</dbReference>
<dbReference type="Proteomes" id="UP000636800">
    <property type="component" value="Chromosome 10"/>
</dbReference>
<dbReference type="EC" id="2.3.2.27" evidence="3"/>